<organism evidence="3 4">
    <name type="scientific">Salinarimonas ramus</name>
    <dbReference type="NCBI Taxonomy" id="690164"/>
    <lineage>
        <taxon>Bacteria</taxon>
        <taxon>Pseudomonadati</taxon>
        <taxon>Pseudomonadota</taxon>
        <taxon>Alphaproteobacteria</taxon>
        <taxon>Hyphomicrobiales</taxon>
        <taxon>Salinarimonadaceae</taxon>
        <taxon>Salinarimonas</taxon>
    </lineage>
</organism>
<dbReference type="AlphaFoldDB" id="A0A917Q918"/>
<feature type="transmembrane region" description="Helical" evidence="2">
    <location>
        <begin position="332"/>
        <end position="351"/>
    </location>
</feature>
<evidence type="ECO:0000313" key="4">
    <source>
        <dbReference type="Proteomes" id="UP000600449"/>
    </source>
</evidence>
<keyword evidence="2" id="KW-0812">Transmembrane</keyword>
<feature type="transmembrane region" description="Helical" evidence="2">
    <location>
        <begin position="843"/>
        <end position="864"/>
    </location>
</feature>
<dbReference type="InterPro" id="IPR001036">
    <property type="entry name" value="Acrflvin-R"/>
</dbReference>
<name>A0A917Q918_9HYPH</name>
<dbReference type="PANTHER" id="PTHR32063:SF0">
    <property type="entry name" value="SWARMING MOTILITY PROTEIN SWRC"/>
    <property type="match status" value="1"/>
</dbReference>
<feature type="compositionally biased region" description="Low complexity" evidence="1">
    <location>
        <begin position="1036"/>
        <end position="1045"/>
    </location>
</feature>
<dbReference type="EMBL" id="BMMF01000007">
    <property type="protein sequence ID" value="GGK37555.1"/>
    <property type="molecule type" value="Genomic_DNA"/>
</dbReference>
<feature type="transmembrane region" description="Helical" evidence="2">
    <location>
        <begin position="871"/>
        <end position="893"/>
    </location>
</feature>
<feature type="transmembrane region" description="Helical" evidence="2">
    <location>
        <begin position="949"/>
        <end position="969"/>
    </location>
</feature>
<evidence type="ECO:0000256" key="1">
    <source>
        <dbReference type="SAM" id="MobiDB-lite"/>
    </source>
</evidence>
<dbReference type="GO" id="GO:0042910">
    <property type="term" value="F:xenobiotic transmembrane transporter activity"/>
    <property type="evidence" value="ECO:0007669"/>
    <property type="project" value="TreeGrafter"/>
</dbReference>
<protein>
    <submittedName>
        <fullName evidence="3">Acriflavin resistance protein</fullName>
    </submittedName>
</protein>
<comment type="caution">
    <text evidence="3">The sequence shown here is derived from an EMBL/GenBank/DDBJ whole genome shotgun (WGS) entry which is preliminary data.</text>
</comment>
<dbReference type="Gene3D" id="3.30.70.1320">
    <property type="entry name" value="Multidrug efflux transporter AcrB pore domain like"/>
    <property type="match status" value="1"/>
</dbReference>
<feature type="transmembrane region" description="Helical" evidence="2">
    <location>
        <begin position="458"/>
        <end position="486"/>
    </location>
</feature>
<dbReference type="InterPro" id="IPR027463">
    <property type="entry name" value="AcrB_DN_DC_subdom"/>
</dbReference>
<dbReference type="SUPFAM" id="SSF82714">
    <property type="entry name" value="Multidrug efflux transporter AcrB TolC docking domain, DN and DC subdomains"/>
    <property type="match status" value="2"/>
</dbReference>
<dbReference type="Gene3D" id="1.20.1640.10">
    <property type="entry name" value="Multidrug efflux transporter AcrB transmembrane domain"/>
    <property type="match status" value="2"/>
</dbReference>
<dbReference type="SUPFAM" id="SSF82866">
    <property type="entry name" value="Multidrug efflux transporter AcrB transmembrane domain"/>
    <property type="match status" value="2"/>
</dbReference>
<keyword evidence="2" id="KW-0472">Membrane</keyword>
<dbReference type="Gene3D" id="3.30.70.1430">
    <property type="entry name" value="Multidrug efflux transporter AcrB pore domain"/>
    <property type="match status" value="2"/>
</dbReference>
<gene>
    <name evidence="3" type="ORF">GCM10011322_25740</name>
</gene>
<accession>A0A917Q918</accession>
<reference evidence="3 4" key="1">
    <citation type="journal article" date="2014" name="Int. J. Syst. Evol. Microbiol.">
        <title>Complete genome sequence of Corynebacterium casei LMG S-19264T (=DSM 44701T), isolated from a smear-ripened cheese.</title>
        <authorList>
            <consortium name="US DOE Joint Genome Institute (JGI-PGF)"/>
            <person name="Walter F."/>
            <person name="Albersmeier A."/>
            <person name="Kalinowski J."/>
            <person name="Ruckert C."/>
        </authorList>
    </citation>
    <scope>NUCLEOTIDE SEQUENCE [LARGE SCALE GENOMIC DNA]</scope>
    <source>
        <strain evidence="3 4">CGMCC 1.9161</strain>
    </source>
</reference>
<dbReference type="PANTHER" id="PTHR32063">
    <property type="match status" value="1"/>
</dbReference>
<feature type="transmembrane region" description="Helical" evidence="2">
    <location>
        <begin position="507"/>
        <end position="531"/>
    </location>
</feature>
<dbReference type="Gene3D" id="3.30.70.1440">
    <property type="entry name" value="Multidrug efflux transporter AcrB pore domain"/>
    <property type="match status" value="1"/>
</dbReference>
<dbReference type="Pfam" id="PF00873">
    <property type="entry name" value="ACR_tran"/>
    <property type="match status" value="1"/>
</dbReference>
<feature type="transmembrane region" description="Helical" evidence="2">
    <location>
        <begin position="899"/>
        <end position="920"/>
    </location>
</feature>
<keyword evidence="4" id="KW-1185">Reference proteome</keyword>
<sequence>MGRIVDYAISHARLTLAVLAFLLVAGFIAYQQIPKEAEPDVQVPLVYVGLHQRGISPEDSERLLLRPMETDLKSVENVKEMRSAAYEGGGFVLLEFEAGFDGDAALADVRAKVDTARSQLPRDADEPTVEEVNLSLFPVLVVGLGGDIPERTLLRLARDAETAIEQVPGVLTAEMQGARDEVVEIIAEPMLLRSYGLDLTDVINAFNAGNSLVAAGALEGETGRFAVKVPALIENAQDILDFPIAASGDAVVRLGDVAEVRPTFKDPESITRINGKPAIVLEVSKRTGANLIETVDAVKAVVEQLRATWPATVEVTFTQDKSGDIRTMLHDLQNSVATAVLLVIVIMLYTLGARASIFIGIAIPGAFLAGILGLYLAGLTVNIVVLFSLILAVGMLVDDAIIVSEFAERRMAEGMPAPQAYSLAAKRMAGPVVASTATRIAAFSPLLFWPGIVGEFMMYMPLTLIATLTASLIIALIFTPTLGALLARPPKEIHEEGKLPQRGPYMALIRTVTKHPVVTIVLTIALLVSVVQTYRRYGNGVEFFPDVEPEFALVQVRARGNMAIAEKDALVRSVEERLLGMEELETVYARVGQGQRGSQEVTEDTIGTILFELVDWRDRRTASDIMAEIRGKTADIPGAVIEVTKPDAGPPTGKPITVEIGALDPALLFPAAERVAAMLHENPQVRDIDDGLPLPGVDWTLEVDKAEAARYGANALTVGNVVQLVTNGLKVTEYRPNDTDTSVDVLVRFPAERRSLDQLDELRVNTAMGAVPIANFVQREPVERVGLINRVDGRRVVTVTANVAEGVQSAAVQQAVMESLAAADLGPGITWRMKGEDEEREKASAFLTSAFGAALFLIFAILLAQFNKFTSVLITLSAVVMSTIGVLIGLMVMGQAFGVVMTGIGIIANAGVIVNNNIVLIDTYDRLRREGVAAREAILRTCNERARPVMLTAVTAVLGVLGIAFGVNIDLVQRAIDIGAPSTQWWVHLSTAIVFGLSFATLLTLIVTPAMLMALADLAAWNDRRKARRAERRAARAASRAAKASGAMPVQPAE</sequence>
<dbReference type="SUPFAM" id="SSF82693">
    <property type="entry name" value="Multidrug efflux transporter AcrB pore domain, PN1, PN2, PC1 and PC2 subdomains"/>
    <property type="match status" value="3"/>
</dbReference>
<feature type="transmembrane region" description="Helical" evidence="2">
    <location>
        <begin position="989"/>
        <end position="1019"/>
    </location>
</feature>
<dbReference type="RefSeq" id="WP_188913584.1">
    <property type="nucleotide sequence ID" value="NZ_BMMF01000007.1"/>
</dbReference>
<dbReference type="GO" id="GO:0005886">
    <property type="term" value="C:plasma membrane"/>
    <property type="evidence" value="ECO:0007669"/>
    <property type="project" value="TreeGrafter"/>
</dbReference>
<feature type="transmembrane region" description="Helical" evidence="2">
    <location>
        <begin position="12"/>
        <end position="30"/>
    </location>
</feature>
<evidence type="ECO:0000313" key="3">
    <source>
        <dbReference type="EMBL" id="GGK37555.1"/>
    </source>
</evidence>
<proteinExistence type="predicted"/>
<evidence type="ECO:0000256" key="2">
    <source>
        <dbReference type="SAM" id="Phobius"/>
    </source>
</evidence>
<keyword evidence="2" id="KW-1133">Transmembrane helix</keyword>
<dbReference type="PRINTS" id="PR00702">
    <property type="entry name" value="ACRIFLAVINRP"/>
</dbReference>
<dbReference type="Proteomes" id="UP000600449">
    <property type="component" value="Unassembled WGS sequence"/>
</dbReference>
<feature type="region of interest" description="Disordered" evidence="1">
    <location>
        <begin position="1035"/>
        <end position="1054"/>
    </location>
</feature>
<dbReference type="Gene3D" id="3.30.2090.10">
    <property type="entry name" value="Multidrug efflux transporter AcrB TolC docking domain, DN and DC subdomains"/>
    <property type="match status" value="2"/>
</dbReference>